<reference evidence="1" key="2">
    <citation type="journal article" date="2015" name="Fish Shellfish Immunol.">
        <title>Early steps in the European eel (Anguilla anguilla)-Vibrio vulnificus interaction in the gills: Role of the RtxA13 toxin.</title>
        <authorList>
            <person name="Callol A."/>
            <person name="Pajuelo D."/>
            <person name="Ebbesson L."/>
            <person name="Teles M."/>
            <person name="MacKenzie S."/>
            <person name="Amaro C."/>
        </authorList>
    </citation>
    <scope>NUCLEOTIDE SEQUENCE</scope>
</reference>
<reference evidence="1" key="1">
    <citation type="submission" date="2014-11" db="EMBL/GenBank/DDBJ databases">
        <authorList>
            <person name="Amaro Gonzalez C."/>
        </authorList>
    </citation>
    <scope>NUCLEOTIDE SEQUENCE</scope>
</reference>
<proteinExistence type="predicted"/>
<evidence type="ECO:0000313" key="1">
    <source>
        <dbReference type="EMBL" id="JAH10389.1"/>
    </source>
</evidence>
<sequence length="29" mass="3446">MPWVSYNINSTAVIIYIKKIAFQDRSRCQ</sequence>
<dbReference type="AlphaFoldDB" id="A0A0E9Q0X3"/>
<name>A0A0E9Q0X3_ANGAN</name>
<accession>A0A0E9Q0X3</accession>
<protein>
    <submittedName>
        <fullName evidence="1">Uncharacterized protein</fullName>
    </submittedName>
</protein>
<dbReference type="EMBL" id="GBXM01098188">
    <property type="protein sequence ID" value="JAH10389.1"/>
    <property type="molecule type" value="Transcribed_RNA"/>
</dbReference>
<organism evidence="1">
    <name type="scientific">Anguilla anguilla</name>
    <name type="common">European freshwater eel</name>
    <name type="synonym">Muraena anguilla</name>
    <dbReference type="NCBI Taxonomy" id="7936"/>
    <lineage>
        <taxon>Eukaryota</taxon>
        <taxon>Metazoa</taxon>
        <taxon>Chordata</taxon>
        <taxon>Craniata</taxon>
        <taxon>Vertebrata</taxon>
        <taxon>Euteleostomi</taxon>
        <taxon>Actinopterygii</taxon>
        <taxon>Neopterygii</taxon>
        <taxon>Teleostei</taxon>
        <taxon>Anguilliformes</taxon>
        <taxon>Anguillidae</taxon>
        <taxon>Anguilla</taxon>
    </lineage>
</organism>